<comment type="caution">
    <text evidence="1">The sequence shown here is derived from an EMBL/GenBank/DDBJ whole genome shotgun (WGS) entry which is preliminary data.</text>
</comment>
<evidence type="ECO:0000313" key="2">
    <source>
        <dbReference type="Proteomes" id="UP000815325"/>
    </source>
</evidence>
<dbReference type="EMBL" id="MU069779">
    <property type="protein sequence ID" value="KAF5834028.1"/>
    <property type="molecule type" value="Genomic_DNA"/>
</dbReference>
<accession>A0ABQ7GHF1</accession>
<organism evidence="1 2">
    <name type="scientific">Dunaliella salina</name>
    <name type="common">Green alga</name>
    <name type="synonym">Protococcus salinus</name>
    <dbReference type="NCBI Taxonomy" id="3046"/>
    <lineage>
        <taxon>Eukaryota</taxon>
        <taxon>Viridiplantae</taxon>
        <taxon>Chlorophyta</taxon>
        <taxon>core chlorophytes</taxon>
        <taxon>Chlorophyceae</taxon>
        <taxon>CS clade</taxon>
        <taxon>Chlamydomonadales</taxon>
        <taxon>Dunaliellaceae</taxon>
        <taxon>Dunaliella</taxon>
    </lineage>
</organism>
<dbReference type="Proteomes" id="UP000815325">
    <property type="component" value="Unassembled WGS sequence"/>
</dbReference>
<keyword evidence="2" id="KW-1185">Reference proteome</keyword>
<reference evidence="1" key="1">
    <citation type="submission" date="2017-08" db="EMBL/GenBank/DDBJ databases">
        <authorList>
            <person name="Polle J.E."/>
            <person name="Barry K."/>
            <person name="Cushman J."/>
            <person name="Schmutz J."/>
            <person name="Tran D."/>
            <person name="Hathwaick L.T."/>
            <person name="Yim W.C."/>
            <person name="Jenkins J."/>
            <person name="Mckie-Krisberg Z.M."/>
            <person name="Prochnik S."/>
            <person name="Lindquist E."/>
            <person name="Dockter R.B."/>
            <person name="Adam C."/>
            <person name="Molina H."/>
            <person name="Bunkerborg J."/>
            <person name="Jin E."/>
            <person name="Buchheim M."/>
            <person name="Magnuson J."/>
        </authorList>
    </citation>
    <scope>NUCLEOTIDE SEQUENCE</scope>
    <source>
        <strain evidence="1">CCAP 19/18</strain>
    </source>
</reference>
<evidence type="ECO:0000313" key="1">
    <source>
        <dbReference type="EMBL" id="KAF5834028.1"/>
    </source>
</evidence>
<protein>
    <submittedName>
        <fullName evidence="1">Uncharacterized protein</fullName>
    </submittedName>
</protein>
<sequence>MRWRVMKCLVTPSSSCCDCSCKCCSNLSCPSGARIFFENQAATNLSLSTLVGRPRPELYNSMAA</sequence>
<gene>
    <name evidence="1" type="ORF">DUNSADRAFT_9467</name>
</gene>
<proteinExistence type="predicted"/>
<name>A0ABQ7GHF1_DUNSA</name>